<feature type="chain" id="PRO_5037848464" evidence="1">
    <location>
        <begin position="30"/>
        <end position="218"/>
    </location>
</feature>
<organism evidence="2 3">
    <name type="scientific">Romeriopsis navalis LEGE 11480</name>
    <dbReference type="NCBI Taxonomy" id="2777977"/>
    <lineage>
        <taxon>Bacteria</taxon>
        <taxon>Bacillati</taxon>
        <taxon>Cyanobacteriota</taxon>
        <taxon>Cyanophyceae</taxon>
        <taxon>Leptolyngbyales</taxon>
        <taxon>Leptolyngbyaceae</taxon>
        <taxon>Romeriopsis</taxon>
        <taxon>Romeriopsis navalis</taxon>
    </lineage>
</organism>
<sequence>MQKMISLQVSLVAVAAVTAAVGFGKPASAMSLACSAISPDVTSNVTGTSGCELGSANNDNPIPGQVNNDMFFGFDDWIFAGKDEGGGALEDQIGVGYVPGTSTAGSYDISAVVQSNWSDVLLVFKGGNNSNPQRVVDGRTISSFVGYRIDPTAGFTGDWTSPFSNTNNPNLKAVSHLSLYYREGTPAIPTPAMLPGLIGMGVAALRKRKSLATAEQEA</sequence>
<dbReference type="RefSeq" id="WP_264325598.1">
    <property type="nucleotide sequence ID" value="NZ_JADEXQ010000044.1"/>
</dbReference>
<evidence type="ECO:0000313" key="3">
    <source>
        <dbReference type="Proteomes" id="UP000625316"/>
    </source>
</evidence>
<gene>
    <name evidence="2" type="ORF">IQ266_13615</name>
</gene>
<keyword evidence="3" id="KW-1185">Reference proteome</keyword>
<dbReference type="EMBL" id="JADEXQ010000044">
    <property type="protein sequence ID" value="MBE9030770.1"/>
    <property type="molecule type" value="Genomic_DNA"/>
</dbReference>
<feature type="signal peptide" evidence="1">
    <location>
        <begin position="1"/>
        <end position="29"/>
    </location>
</feature>
<proteinExistence type="predicted"/>
<keyword evidence="1" id="KW-0732">Signal</keyword>
<protein>
    <submittedName>
        <fullName evidence="2">PTPA-CTERM sorting domain-containing protein</fullName>
    </submittedName>
</protein>
<comment type="caution">
    <text evidence="2">The sequence shown here is derived from an EMBL/GenBank/DDBJ whole genome shotgun (WGS) entry which is preliminary data.</text>
</comment>
<evidence type="ECO:0000313" key="2">
    <source>
        <dbReference type="EMBL" id="MBE9030770.1"/>
    </source>
</evidence>
<accession>A0A928Z514</accession>
<dbReference type="NCBIfam" id="NF033465">
    <property type="entry name" value="PTPA-CTERM"/>
    <property type="match status" value="1"/>
</dbReference>
<dbReference type="AlphaFoldDB" id="A0A928Z514"/>
<name>A0A928Z514_9CYAN</name>
<reference evidence="2" key="1">
    <citation type="submission" date="2020-10" db="EMBL/GenBank/DDBJ databases">
        <authorList>
            <person name="Castelo-Branco R."/>
            <person name="Eusebio N."/>
            <person name="Adriana R."/>
            <person name="Vieira A."/>
            <person name="Brugerolle De Fraissinette N."/>
            <person name="Rezende De Castro R."/>
            <person name="Schneider M.P."/>
            <person name="Vasconcelos V."/>
            <person name="Leao P.N."/>
        </authorList>
    </citation>
    <scope>NUCLEOTIDE SEQUENCE</scope>
    <source>
        <strain evidence="2">LEGE 11480</strain>
    </source>
</reference>
<evidence type="ECO:0000256" key="1">
    <source>
        <dbReference type="SAM" id="SignalP"/>
    </source>
</evidence>
<dbReference type="Proteomes" id="UP000625316">
    <property type="component" value="Unassembled WGS sequence"/>
</dbReference>